<feature type="compositionally biased region" description="Basic and acidic residues" evidence="8">
    <location>
        <begin position="120"/>
        <end position="137"/>
    </location>
</feature>
<dbReference type="CDD" id="cd12148">
    <property type="entry name" value="fungal_TF_MHR"/>
    <property type="match status" value="1"/>
</dbReference>
<feature type="domain" description="C2H2-type" evidence="9">
    <location>
        <begin position="70"/>
        <end position="99"/>
    </location>
</feature>
<feature type="compositionally biased region" description="Basic and acidic residues" evidence="8">
    <location>
        <begin position="63"/>
        <end position="72"/>
    </location>
</feature>
<organism evidence="10 11">
    <name type="scientific">Rhodotorula diobovata</name>
    <dbReference type="NCBI Taxonomy" id="5288"/>
    <lineage>
        <taxon>Eukaryota</taxon>
        <taxon>Fungi</taxon>
        <taxon>Dikarya</taxon>
        <taxon>Basidiomycota</taxon>
        <taxon>Pucciniomycotina</taxon>
        <taxon>Microbotryomycetes</taxon>
        <taxon>Sporidiobolales</taxon>
        <taxon>Sporidiobolaceae</taxon>
        <taxon>Rhodotorula</taxon>
    </lineage>
</organism>
<feature type="compositionally biased region" description="Low complexity" evidence="8">
    <location>
        <begin position="495"/>
        <end position="508"/>
    </location>
</feature>
<dbReference type="Pfam" id="PF00096">
    <property type="entry name" value="zf-C2H2"/>
    <property type="match status" value="2"/>
</dbReference>
<dbReference type="GO" id="GO:0005634">
    <property type="term" value="C:nucleus"/>
    <property type="evidence" value="ECO:0007669"/>
    <property type="project" value="UniProtKB-SubCell"/>
</dbReference>
<keyword evidence="4 7" id="KW-0863">Zinc-finger</keyword>
<feature type="region of interest" description="Disordered" evidence="8">
    <location>
        <begin position="212"/>
        <end position="256"/>
    </location>
</feature>
<evidence type="ECO:0000256" key="4">
    <source>
        <dbReference type="ARBA" id="ARBA00022771"/>
    </source>
</evidence>
<dbReference type="InterPro" id="IPR051059">
    <property type="entry name" value="VerF-like"/>
</dbReference>
<feature type="region of interest" description="Disordered" evidence="8">
    <location>
        <begin position="328"/>
        <end position="357"/>
    </location>
</feature>
<feature type="domain" description="C2H2-type" evidence="9">
    <location>
        <begin position="100"/>
        <end position="127"/>
    </location>
</feature>
<feature type="region of interest" description="Disordered" evidence="8">
    <location>
        <begin position="461"/>
        <end position="521"/>
    </location>
</feature>
<evidence type="ECO:0000256" key="3">
    <source>
        <dbReference type="ARBA" id="ARBA00022737"/>
    </source>
</evidence>
<feature type="compositionally biased region" description="Low complexity" evidence="8">
    <location>
        <begin position="1"/>
        <end position="21"/>
    </location>
</feature>
<dbReference type="Pfam" id="PF04082">
    <property type="entry name" value="Fungal_trans"/>
    <property type="match status" value="1"/>
</dbReference>
<dbReference type="PROSITE" id="PS50157">
    <property type="entry name" value="ZINC_FINGER_C2H2_2"/>
    <property type="match status" value="2"/>
</dbReference>
<dbReference type="AlphaFoldDB" id="A0A5C5G8E4"/>
<dbReference type="GO" id="GO:0000785">
    <property type="term" value="C:chromatin"/>
    <property type="evidence" value="ECO:0007669"/>
    <property type="project" value="TreeGrafter"/>
</dbReference>
<dbReference type="SUPFAM" id="SSF57667">
    <property type="entry name" value="beta-beta-alpha zinc fingers"/>
    <property type="match status" value="1"/>
</dbReference>
<dbReference type="InterPro" id="IPR013087">
    <property type="entry name" value="Znf_C2H2_type"/>
</dbReference>
<evidence type="ECO:0000259" key="9">
    <source>
        <dbReference type="PROSITE" id="PS50157"/>
    </source>
</evidence>
<gene>
    <name evidence="10" type="ORF">DMC30DRAFT_1772</name>
</gene>
<proteinExistence type="predicted"/>
<evidence type="ECO:0000256" key="7">
    <source>
        <dbReference type="PROSITE-ProRule" id="PRU00042"/>
    </source>
</evidence>
<evidence type="ECO:0000313" key="11">
    <source>
        <dbReference type="Proteomes" id="UP000311382"/>
    </source>
</evidence>
<feature type="region of interest" description="Disordered" evidence="8">
    <location>
        <begin position="1"/>
        <end position="92"/>
    </location>
</feature>
<dbReference type="Proteomes" id="UP000311382">
    <property type="component" value="Unassembled WGS sequence"/>
</dbReference>
<dbReference type="GO" id="GO:0000978">
    <property type="term" value="F:RNA polymerase II cis-regulatory region sequence-specific DNA binding"/>
    <property type="evidence" value="ECO:0007669"/>
    <property type="project" value="InterPro"/>
</dbReference>
<dbReference type="Gene3D" id="3.30.160.60">
    <property type="entry name" value="Classic Zinc Finger"/>
    <property type="match status" value="1"/>
</dbReference>
<dbReference type="GO" id="GO:0006351">
    <property type="term" value="P:DNA-templated transcription"/>
    <property type="evidence" value="ECO:0007669"/>
    <property type="project" value="InterPro"/>
</dbReference>
<dbReference type="InterPro" id="IPR036236">
    <property type="entry name" value="Znf_C2H2_sf"/>
</dbReference>
<dbReference type="PANTHER" id="PTHR40626:SF11">
    <property type="entry name" value="ZINC FINGER PROTEIN YPR022C"/>
    <property type="match status" value="1"/>
</dbReference>
<dbReference type="PROSITE" id="PS00028">
    <property type="entry name" value="ZINC_FINGER_C2H2_1"/>
    <property type="match status" value="2"/>
</dbReference>
<name>A0A5C5G8E4_9BASI</name>
<dbReference type="GO" id="GO:0008270">
    <property type="term" value="F:zinc ion binding"/>
    <property type="evidence" value="ECO:0007669"/>
    <property type="project" value="UniProtKB-KW"/>
</dbReference>
<keyword evidence="6" id="KW-0539">Nucleus</keyword>
<evidence type="ECO:0000313" key="10">
    <source>
        <dbReference type="EMBL" id="TNY24674.1"/>
    </source>
</evidence>
<feature type="compositionally biased region" description="Polar residues" evidence="8">
    <location>
        <begin position="39"/>
        <end position="54"/>
    </location>
</feature>
<keyword evidence="3" id="KW-0677">Repeat</keyword>
<dbReference type="STRING" id="5288.A0A5C5G8E4"/>
<dbReference type="PANTHER" id="PTHR40626">
    <property type="entry name" value="MIP31509P"/>
    <property type="match status" value="1"/>
</dbReference>
<evidence type="ECO:0000256" key="8">
    <source>
        <dbReference type="SAM" id="MobiDB-lite"/>
    </source>
</evidence>
<sequence length="1054" mass="116000">MSFQSLALLQQAQQHASAHASPTPPHRPSTGGGDGAHPNASTPADRSTDGSNGQPEKKKRRRTAEDGKRYPCDFEGCGKAFSRPDHLSRHKLNHNPSQIYECTRCPKTFVRMDLLVRHTERHERKERGEEPPDAMRKTERKRSGSASAQGSSKPYDTSGVPGVPNSSAYGGEQNQAMQQGLFTAMPGSSVNMPSMPTFAMLQQNDLNVHTPSSATYSTLSPHAMSTHSGSPAENAFSAPPTTAGSMPSGPSPPGVFASSLVIPADFAGRTPDGAMAGISPQAHPPHHGVHAAPQQAQSQSQSQSQSHQPSPGGMSLVDQALAAGHALAATGAQHQHQHPQPPSTVPQHSPFAYNAQQPLPSTVHHDFEEPFNFLSSSYGAPFASNNDYSWLFAPDQSFDVHFAASRPASPSAGGGNEFLAMYGGGGTGLGGTQTPARLAAVANALHAHGAISSQLDKVSQQLEATVSQQQQQQQQHQHPHHQPQHSPSMDILGLHQPQPQHHMRQPSPAKLEPVQEEQSPLQDAVSSIPNGYHVANDVVPDPNDPTTFVDDATRTRVLDYLGSDWSYLRDDPRLGVQQMAHYLALFWVKVHETQAPAVHRASFRPDKAPTPLLLGMMLLGSYFAPPESYQLAVQLHPWFRGKVLCSPDFRPRSEIWLMQTMLLIIVFGKLCSTRVDHEMSHIFQSSFIQLGRRGGLFSQRVVEIPHDKEDDVEFLWRAWIDEEVAKRLAQIVFALDVEHAAFFRHAHTLSAFQIQLPLPCDEDQWEATSATEWKRLHDQQRQPIQFISALKASLTAVNEATSLNPFSRIAVLHGLLSVAQDLQWRDHVLGFSSPERRSQNWRDMISSAYNLWKQRLDEALVHAPPATTQLLRASISLYATAQITFSIDIHELQIYAGAETAAGLIVSPPVFHATEQRIRMWSGSREGRASTWHAVHFLRSCLQHWRQSTADLAGCLHHRWTVYLAFLAVYAFGRSTSGHPAAPRPNYQEAAMTYLDAMCTGTPDGLLAVPNKQNCLDLCTTVQEYIRDTRWELVQDAARILQKLVKQQPGTPSF</sequence>
<evidence type="ECO:0000256" key="2">
    <source>
        <dbReference type="ARBA" id="ARBA00022723"/>
    </source>
</evidence>
<feature type="compositionally biased region" description="Low complexity" evidence="8">
    <location>
        <begin position="467"/>
        <end position="476"/>
    </location>
</feature>
<evidence type="ECO:0000256" key="6">
    <source>
        <dbReference type="ARBA" id="ARBA00023242"/>
    </source>
</evidence>
<feature type="compositionally biased region" description="Polar residues" evidence="8">
    <location>
        <begin position="212"/>
        <end position="231"/>
    </location>
</feature>
<dbReference type="InterPro" id="IPR007219">
    <property type="entry name" value="XnlR_reg_dom"/>
</dbReference>
<keyword evidence="5" id="KW-0862">Zinc</keyword>
<dbReference type="OrthoDB" id="1405595at2759"/>
<dbReference type="GO" id="GO:0000981">
    <property type="term" value="F:DNA-binding transcription factor activity, RNA polymerase II-specific"/>
    <property type="evidence" value="ECO:0007669"/>
    <property type="project" value="InterPro"/>
</dbReference>
<reference evidence="10 11" key="1">
    <citation type="submission" date="2019-03" db="EMBL/GenBank/DDBJ databases">
        <title>Rhodosporidium diobovatum UCD-FST 08-225 genome sequencing, assembly, and annotation.</title>
        <authorList>
            <person name="Fakankun I.U."/>
            <person name="Fristensky B."/>
            <person name="Levin D.B."/>
        </authorList>
    </citation>
    <scope>NUCLEOTIDE SEQUENCE [LARGE SCALE GENOMIC DNA]</scope>
    <source>
        <strain evidence="10 11">UCD-FST 08-225</strain>
    </source>
</reference>
<keyword evidence="2" id="KW-0479">Metal-binding</keyword>
<feature type="compositionally biased region" description="Low complexity" evidence="8">
    <location>
        <begin position="290"/>
        <end position="311"/>
    </location>
</feature>
<dbReference type="SMART" id="SM00355">
    <property type="entry name" value="ZnF_C2H2"/>
    <property type="match status" value="2"/>
</dbReference>
<evidence type="ECO:0000256" key="5">
    <source>
        <dbReference type="ARBA" id="ARBA00022833"/>
    </source>
</evidence>
<dbReference type="EMBL" id="SOZI01000001">
    <property type="protein sequence ID" value="TNY24674.1"/>
    <property type="molecule type" value="Genomic_DNA"/>
</dbReference>
<feature type="compositionally biased region" description="Polar residues" evidence="8">
    <location>
        <begin position="144"/>
        <end position="155"/>
    </location>
</feature>
<feature type="region of interest" description="Disordered" evidence="8">
    <location>
        <begin position="120"/>
        <end position="171"/>
    </location>
</feature>
<keyword evidence="11" id="KW-1185">Reference proteome</keyword>
<protein>
    <submittedName>
        <fullName evidence="10">Fungal-specific transcription factor domain-containing protein</fullName>
    </submittedName>
</protein>
<feature type="compositionally biased region" description="Low complexity" evidence="8">
    <location>
        <begin position="239"/>
        <end position="248"/>
    </location>
</feature>
<comment type="caution">
    <text evidence="10">The sequence shown here is derived from an EMBL/GenBank/DDBJ whole genome shotgun (WGS) entry which is preliminary data.</text>
</comment>
<evidence type="ECO:0000256" key="1">
    <source>
        <dbReference type="ARBA" id="ARBA00004123"/>
    </source>
</evidence>
<accession>A0A5C5G8E4</accession>
<comment type="subcellular location">
    <subcellularLocation>
        <location evidence="1">Nucleus</location>
    </subcellularLocation>
</comment>
<feature type="region of interest" description="Disordered" evidence="8">
    <location>
        <begin position="271"/>
        <end position="315"/>
    </location>
</feature>